<dbReference type="WBParaSite" id="SMTH1_87500.1">
    <property type="protein sequence ID" value="SMTH1_87500.1"/>
    <property type="gene ID" value="SMTH1_87500"/>
</dbReference>
<feature type="transmembrane region" description="Helical" evidence="10">
    <location>
        <begin position="177"/>
        <end position="195"/>
    </location>
</feature>
<evidence type="ECO:0000256" key="2">
    <source>
        <dbReference type="ARBA" id="ARBA00004922"/>
    </source>
</evidence>
<feature type="transmembrane region" description="Helical" evidence="10">
    <location>
        <begin position="537"/>
        <end position="559"/>
    </location>
</feature>
<comment type="subcellular location">
    <subcellularLocation>
        <location evidence="1 10">Endoplasmic reticulum membrane</location>
        <topology evidence="1 10">Multi-pass membrane protein</topology>
    </subcellularLocation>
</comment>
<comment type="pathway">
    <text evidence="2 10">Protein modification; protein glycosylation.</text>
</comment>
<evidence type="ECO:0000256" key="3">
    <source>
        <dbReference type="ARBA" id="ARBA00008715"/>
    </source>
</evidence>
<reference evidence="12" key="1">
    <citation type="submission" date="2023-11" db="UniProtKB">
        <authorList>
            <consortium name="WormBaseParasite"/>
        </authorList>
    </citation>
    <scope>IDENTIFICATION</scope>
</reference>
<feature type="transmembrane region" description="Helical" evidence="10">
    <location>
        <begin position="296"/>
        <end position="316"/>
    </location>
</feature>
<feature type="transmembrane region" description="Helical" evidence="10">
    <location>
        <begin position="207"/>
        <end position="226"/>
    </location>
</feature>
<evidence type="ECO:0000256" key="8">
    <source>
        <dbReference type="ARBA" id="ARBA00022989"/>
    </source>
</evidence>
<keyword evidence="8 10" id="KW-1133">Transmembrane helix</keyword>
<proteinExistence type="inferred from homology"/>
<keyword evidence="9 10" id="KW-0472">Membrane</keyword>
<feature type="transmembrane region" description="Helical" evidence="10">
    <location>
        <begin position="424"/>
        <end position="445"/>
    </location>
</feature>
<accession>A0AA85BZI2</accession>
<protein>
    <recommendedName>
        <fullName evidence="10">Alpha-1,3-glucosyltransferase</fullName>
        <ecNumber evidence="10">2.4.1.-</ecNumber>
    </recommendedName>
</protein>
<keyword evidence="6 10" id="KW-0812">Transmembrane</keyword>
<evidence type="ECO:0000256" key="7">
    <source>
        <dbReference type="ARBA" id="ARBA00022824"/>
    </source>
</evidence>
<name>A0AA85BZI2_9TREM</name>
<comment type="similarity">
    <text evidence="3 10">Belongs to the ALG6/ALG8 glucosyltransferase family.</text>
</comment>
<evidence type="ECO:0000256" key="1">
    <source>
        <dbReference type="ARBA" id="ARBA00004477"/>
    </source>
</evidence>
<evidence type="ECO:0000256" key="5">
    <source>
        <dbReference type="ARBA" id="ARBA00022679"/>
    </source>
</evidence>
<evidence type="ECO:0000313" key="11">
    <source>
        <dbReference type="Proteomes" id="UP000050791"/>
    </source>
</evidence>
<feature type="transmembrane region" description="Helical" evidence="10">
    <location>
        <begin position="571"/>
        <end position="594"/>
    </location>
</feature>
<feature type="transmembrane region" description="Helical" evidence="10">
    <location>
        <begin position="266"/>
        <end position="284"/>
    </location>
</feature>
<keyword evidence="7 10" id="KW-0256">Endoplasmic reticulum</keyword>
<evidence type="ECO:0000313" key="12">
    <source>
        <dbReference type="WBParaSite" id="SMTH1_87500.1"/>
    </source>
</evidence>
<feature type="transmembrane region" description="Helical" evidence="10">
    <location>
        <begin position="233"/>
        <end position="260"/>
    </location>
</feature>
<evidence type="ECO:0000256" key="9">
    <source>
        <dbReference type="ARBA" id="ARBA00023136"/>
    </source>
</evidence>
<sequence length="621" mass="71763">MESFGMRSVTAACKVLTLYSDSCCRGHLQGTCLNKENSLDLPHIKTVPSLLYIELKEHFVCYVYFPRTNNQKYCILTMSTIALLSIIVAAAAFKALFFFSYHSTDFEVHRNWIAITCSLPISKWYFDETSVWTLDYPPLFAFFEWFLSFIAIKLIQKSAPSPLIRTYQTGLLFSNDLVLLFQNFSCLQPLLLHSVKLSGSGFLKRSYYPLCFLFAFNFGLIIVDHIHFQYNGFLFGILILSMAYIIEGNYIIGSFLFTILLNFKHIFMYVAPAYFVHILMNYCLGKRELFNVVNRFIKVGSVVILVMISSFGYFIYMNQLKQVFSRLFPFNRGLCHAYWAPNFWSLYNLVDKVLNVLDDHVLQVWPEKISSTATMTGGLVENVEHVILPTIRPSHTALLSLLFMLPTLCVSIRKSRFFNFTTAVISRVFLKSVTITAWSCFMFGWHVHEKAVLMFLLPLNFFTLTSGEHRFLTFYVSTLGYYSLIPLIPTNAEFPAVISIYLAHTCIHWLILFRILPINVNSNSEKSRSDQSRSQHIIQKIGCLHLWGLTLLFMFTKIILPLTYLEQRLPYLPLMLTSVYTAIGLFCSFIIFLWSTTDFYCLPTNLTESLEKVNKTKKKNQ</sequence>
<evidence type="ECO:0000256" key="4">
    <source>
        <dbReference type="ARBA" id="ARBA00022676"/>
    </source>
</evidence>
<dbReference type="AlphaFoldDB" id="A0AA85BZI2"/>
<feature type="transmembrane region" description="Helical" evidence="10">
    <location>
        <begin position="494"/>
        <end position="516"/>
    </location>
</feature>
<organism evidence="11 12">
    <name type="scientific">Schistosoma mattheei</name>
    <dbReference type="NCBI Taxonomy" id="31246"/>
    <lineage>
        <taxon>Eukaryota</taxon>
        <taxon>Metazoa</taxon>
        <taxon>Spiralia</taxon>
        <taxon>Lophotrochozoa</taxon>
        <taxon>Platyhelminthes</taxon>
        <taxon>Trematoda</taxon>
        <taxon>Digenea</taxon>
        <taxon>Strigeidida</taxon>
        <taxon>Schistosomatoidea</taxon>
        <taxon>Schistosomatidae</taxon>
        <taxon>Schistosoma</taxon>
    </lineage>
</organism>
<dbReference type="Proteomes" id="UP000050791">
    <property type="component" value="Unassembled WGS sequence"/>
</dbReference>
<feature type="transmembrane region" description="Helical" evidence="10">
    <location>
        <begin position="136"/>
        <end position="156"/>
    </location>
</feature>
<dbReference type="EC" id="2.4.1.-" evidence="10"/>
<dbReference type="InterPro" id="IPR004856">
    <property type="entry name" value="Glyco_trans_ALG6/ALG8"/>
</dbReference>
<evidence type="ECO:0000256" key="10">
    <source>
        <dbReference type="RuleBase" id="RU363110"/>
    </source>
</evidence>
<keyword evidence="4 10" id="KW-0328">Glycosyltransferase</keyword>
<keyword evidence="5 10" id="KW-0808">Transferase</keyword>
<dbReference type="GO" id="GO:0042283">
    <property type="term" value="F:dolichyl pyrophosphate Glc1Man9GlcNAc2 alpha-1,3-glucosyltransferase activity"/>
    <property type="evidence" value="ECO:0007669"/>
    <property type="project" value="TreeGrafter"/>
</dbReference>
<dbReference type="PANTHER" id="PTHR12413">
    <property type="entry name" value="DOLICHYL GLYCOSYLTRANSFERASE"/>
    <property type="match status" value="1"/>
</dbReference>
<feature type="transmembrane region" description="Helical" evidence="10">
    <location>
        <begin position="394"/>
        <end position="412"/>
    </location>
</feature>
<evidence type="ECO:0000256" key="6">
    <source>
        <dbReference type="ARBA" id="ARBA00022692"/>
    </source>
</evidence>
<feature type="transmembrane region" description="Helical" evidence="10">
    <location>
        <begin position="73"/>
        <end position="99"/>
    </location>
</feature>
<dbReference type="PANTHER" id="PTHR12413:SF2">
    <property type="entry name" value="DOLICHYL PYROPHOSPHATE GLC1MAN9GLCNAC2 ALPHA-1,3-GLUCOSYLTRANSFERASE-RELATED"/>
    <property type="match status" value="1"/>
</dbReference>
<dbReference type="GO" id="GO:0005789">
    <property type="term" value="C:endoplasmic reticulum membrane"/>
    <property type="evidence" value="ECO:0007669"/>
    <property type="project" value="UniProtKB-SubCell"/>
</dbReference>
<dbReference type="Pfam" id="PF03155">
    <property type="entry name" value="Alg6_Alg8"/>
    <property type="match status" value="1"/>
</dbReference>
<dbReference type="GO" id="GO:0006487">
    <property type="term" value="P:protein N-linked glycosylation"/>
    <property type="evidence" value="ECO:0007669"/>
    <property type="project" value="TreeGrafter"/>
</dbReference>